<accession>A0ABW5RCE3</accession>
<keyword evidence="1" id="KW-0812">Transmembrane</keyword>
<keyword evidence="1" id="KW-0472">Membrane</keyword>
<feature type="transmembrane region" description="Helical" evidence="1">
    <location>
        <begin position="282"/>
        <end position="301"/>
    </location>
</feature>
<dbReference type="RefSeq" id="WP_379930259.1">
    <property type="nucleotide sequence ID" value="NZ_JBHUMM010000043.1"/>
</dbReference>
<feature type="transmembrane region" description="Helical" evidence="1">
    <location>
        <begin position="354"/>
        <end position="371"/>
    </location>
</feature>
<feature type="transmembrane region" description="Helical" evidence="1">
    <location>
        <begin position="145"/>
        <end position="164"/>
    </location>
</feature>
<organism evidence="2 3">
    <name type="scientific">Marinicrinis sediminis</name>
    <dbReference type="NCBI Taxonomy" id="1652465"/>
    <lineage>
        <taxon>Bacteria</taxon>
        <taxon>Bacillati</taxon>
        <taxon>Bacillota</taxon>
        <taxon>Bacilli</taxon>
        <taxon>Bacillales</taxon>
        <taxon>Paenibacillaceae</taxon>
    </lineage>
</organism>
<feature type="transmembrane region" description="Helical" evidence="1">
    <location>
        <begin position="256"/>
        <end position="276"/>
    </location>
</feature>
<keyword evidence="3" id="KW-1185">Reference proteome</keyword>
<protein>
    <submittedName>
        <fullName evidence="2">Uncharacterized protein</fullName>
    </submittedName>
</protein>
<dbReference type="Proteomes" id="UP001597497">
    <property type="component" value="Unassembled WGS sequence"/>
</dbReference>
<feature type="transmembrane region" description="Helical" evidence="1">
    <location>
        <begin position="215"/>
        <end position="235"/>
    </location>
</feature>
<proteinExistence type="predicted"/>
<feature type="transmembrane region" description="Helical" evidence="1">
    <location>
        <begin position="89"/>
        <end position="111"/>
    </location>
</feature>
<keyword evidence="1" id="KW-1133">Transmembrane helix</keyword>
<feature type="transmembrane region" description="Helical" evidence="1">
    <location>
        <begin position="313"/>
        <end position="334"/>
    </location>
</feature>
<reference evidence="3" key="1">
    <citation type="journal article" date="2019" name="Int. J. Syst. Evol. Microbiol.">
        <title>The Global Catalogue of Microorganisms (GCM) 10K type strain sequencing project: providing services to taxonomists for standard genome sequencing and annotation.</title>
        <authorList>
            <consortium name="The Broad Institute Genomics Platform"/>
            <consortium name="The Broad Institute Genome Sequencing Center for Infectious Disease"/>
            <person name="Wu L."/>
            <person name="Ma J."/>
        </authorList>
    </citation>
    <scope>NUCLEOTIDE SEQUENCE [LARGE SCALE GENOMIC DNA]</scope>
    <source>
        <strain evidence="3">KCTC 33676</strain>
    </source>
</reference>
<dbReference type="EMBL" id="JBHUMM010000043">
    <property type="protein sequence ID" value="MFD2672693.1"/>
    <property type="molecule type" value="Genomic_DNA"/>
</dbReference>
<evidence type="ECO:0000256" key="1">
    <source>
        <dbReference type="SAM" id="Phobius"/>
    </source>
</evidence>
<gene>
    <name evidence="2" type="ORF">ACFSUC_14090</name>
</gene>
<feature type="transmembrane region" description="Helical" evidence="1">
    <location>
        <begin position="185"/>
        <end position="203"/>
    </location>
</feature>
<sequence>MSDVLSLVVVYVLIGAALRLESTWQLSRYYISPPLLAGAAGSLLLLTTDPWLFEWAPSESFTTGLVTCFLFTIGFQMGRMYTLRYYGRLFTILFLSVLLLLGLEGMVWMLFHDGLHQQLLGTSTFAWNPEWMERFRDSFPGQPVLSGYEFISLWMVFMLTPIVLRLMSPFHSKPPSASAPAVQWTRWNMGVAGGVVLISWLSMELKSMWFMHSLYIFEFVISMTIGWVCGLVYRYRLSGKLQAGQSQRLLLTIKGMGTLSLYGFIVTMLMLSAGVLRQEGELWMVSLLLLKGLIISLLIIWIARKTVRRPAQFVWLGACWAFVLSAPVACMNVMRTIVERDGEANEVLLVVPPVILWLVNYPHEWIFRWIYG</sequence>
<feature type="transmembrane region" description="Helical" evidence="1">
    <location>
        <begin position="60"/>
        <end position="77"/>
    </location>
</feature>
<comment type="caution">
    <text evidence="2">The sequence shown here is derived from an EMBL/GenBank/DDBJ whole genome shotgun (WGS) entry which is preliminary data.</text>
</comment>
<evidence type="ECO:0000313" key="3">
    <source>
        <dbReference type="Proteomes" id="UP001597497"/>
    </source>
</evidence>
<evidence type="ECO:0000313" key="2">
    <source>
        <dbReference type="EMBL" id="MFD2672693.1"/>
    </source>
</evidence>
<name>A0ABW5RCE3_9BACL</name>